<dbReference type="RefSeq" id="WP_184208311.1">
    <property type="nucleotide sequence ID" value="NZ_JACHIF010000004.1"/>
</dbReference>
<reference evidence="2 3" key="1">
    <citation type="submission" date="2020-08" db="EMBL/GenBank/DDBJ databases">
        <title>Genomic Encyclopedia of Type Strains, Phase IV (KMG-IV): sequencing the most valuable type-strain genomes for metagenomic binning, comparative biology and taxonomic classification.</title>
        <authorList>
            <person name="Goeker M."/>
        </authorList>
    </citation>
    <scope>NUCLEOTIDE SEQUENCE [LARGE SCALE GENOMIC DNA]</scope>
    <source>
        <strain evidence="2 3">DSM 12251</strain>
    </source>
</reference>
<comment type="caution">
    <text evidence="2">The sequence shown here is derived from an EMBL/GenBank/DDBJ whole genome shotgun (WGS) entry which is preliminary data.</text>
</comment>
<evidence type="ECO:0000313" key="3">
    <source>
        <dbReference type="Proteomes" id="UP000534294"/>
    </source>
</evidence>
<dbReference type="AlphaFoldDB" id="A0A7W7YKU4"/>
<dbReference type="Proteomes" id="UP000534294">
    <property type="component" value="Unassembled WGS sequence"/>
</dbReference>
<gene>
    <name evidence="2" type="ORF">HNQ64_002202</name>
</gene>
<sequence length="98" mass="11079">MTENATTLTEENDAENPIERNFGPQPLDALLTEHELDNHAIVLASTAPITHKAVQRARKGRRLTTRMQMRIATALNKALTIKGTPPERELTRKDLFNY</sequence>
<dbReference type="EMBL" id="JACHIF010000004">
    <property type="protein sequence ID" value="MBB5037944.1"/>
    <property type="molecule type" value="Genomic_DNA"/>
</dbReference>
<feature type="region of interest" description="Disordered" evidence="1">
    <location>
        <begin position="1"/>
        <end position="25"/>
    </location>
</feature>
<keyword evidence="3" id="KW-1185">Reference proteome</keyword>
<protein>
    <submittedName>
        <fullName evidence="2">Uncharacterized protein</fullName>
    </submittedName>
</protein>
<proteinExistence type="predicted"/>
<organism evidence="2 3">
    <name type="scientific">Prosthecobacter dejongeii</name>
    <dbReference type="NCBI Taxonomy" id="48465"/>
    <lineage>
        <taxon>Bacteria</taxon>
        <taxon>Pseudomonadati</taxon>
        <taxon>Verrucomicrobiota</taxon>
        <taxon>Verrucomicrobiia</taxon>
        <taxon>Verrucomicrobiales</taxon>
        <taxon>Verrucomicrobiaceae</taxon>
        <taxon>Prosthecobacter</taxon>
    </lineage>
</organism>
<evidence type="ECO:0000256" key="1">
    <source>
        <dbReference type="SAM" id="MobiDB-lite"/>
    </source>
</evidence>
<evidence type="ECO:0000313" key="2">
    <source>
        <dbReference type="EMBL" id="MBB5037944.1"/>
    </source>
</evidence>
<name>A0A7W7YKU4_9BACT</name>
<accession>A0A7W7YKU4</accession>